<protein>
    <submittedName>
        <fullName evidence="1">Uncharacterized protein</fullName>
    </submittedName>
</protein>
<sequence>AAQKLVNQTHRKNWIRVLDRILARLCPGYRKRLDNIHVYWTAFQTEWATDISFDCTASLRSLYRPLIRGAMTTLSCDDILRFMNKRRSFQGEVDSNFRKNPEGVRVKHYLGGNSVKAYDKAGSVLRIETTINQPKQFRVFRAKQGDPQGEKAWRPLRKSVADLKRRAEVSGQINDRYGEALGSLDTSTQLGELVAPICRPIRRNGTRYR</sequence>
<accession>X0Y2G4</accession>
<evidence type="ECO:0000313" key="1">
    <source>
        <dbReference type="EMBL" id="GAG42938.1"/>
    </source>
</evidence>
<proteinExistence type="predicted"/>
<comment type="caution">
    <text evidence="1">The sequence shown here is derived from an EMBL/GenBank/DDBJ whole genome shotgun (WGS) entry which is preliminary data.</text>
</comment>
<name>X0Y2G4_9ZZZZ</name>
<gene>
    <name evidence="1" type="ORF">S01H1_81440</name>
</gene>
<dbReference type="EMBL" id="BARS01055111">
    <property type="protein sequence ID" value="GAG42938.1"/>
    <property type="molecule type" value="Genomic_DNA"/>
</dbReference>
<feature type="non-terminal residue" evidence="1">
    <location>
        <position position="1"/>
    </location>
</feature>
<reference evidence="1" key="1">
    <citation type="journal article" date="2014" name="Front. Microbiol.">
        <title>High frequency of phylogenetically diverse reductive dehalogenase-homologous genes in deep subseafloor sedimentary metagenomes.</title>
        <authorList>
            <person name="Kawai M."/>
            <person name="Futagami T."/>
            <person name="Toyoda A."/>
            <person name="Takaki Y."/>
            <person name="Nishi S."/>
            <person name="Hori S."/>
            <person name="Arai W."/>
            <person name="Tsubouchi T."/>
            <person name="Morono Y."/>
            <person name="Uchiyama I."/>
            <person name="Ito T."/>
            <person name="Fujiyama A."/>
            <person name="Inagaki F."/>
            <person name="Takami H."/>
        </authorList>
    </citation>
    <scope>NUCLEOTIDE SEQUENCE</scope>
    <source>
        <strain evidence="1">Expedition CK06-06</strain>
    </source>
</reference>
<feature type="non-terminal residue" evidence="1">
    <location>
        <position position="209"/>
    </location>
</feature>
<dbReference type="AlphaFoldDB" id="X0Y2G4"/>
<organism evidence="1">
    <name type="scientific">marine sediment metagenome</name>
    <dbReference type="NCBI Taxonomy" id="412755"/>
    <lineage>
        <taxon>unclassified sequences</taxon>
        <taxon>metagenomes</taxon>
        <taxon>ecological metagenomes</taxon>
    </lineage>
</organism>